<dbReference type="SUPFAM" id="SSF52540">
    <property type="entry name" value="P-loop containing nucleoside triphosphate hydrolases"/>
    <property type="match status" value="1"/>
</dbReference>
<dbReference type="PANTHER" id="PTHR10492:SF57">
    <property type="entry name" value="ATP-DEPENDENT DNA HELICASE"/>
    <property type="match status" value="1"/>
</dbReference>
<evidence type="ECO:0000313" key="3">
    <source>
        <dbReference type="EMBL" id="GBN53095.1"/>
    </source>
</evidence>
<evidence type="ECO:0000313" key="6">
    <source>
        <dbReference type="EMBL" id="GBN53198.1"/>
    </source>
</evidence>
<dbReference type="GO" id="GO:0016787">
    <property type="term" value="F:hydrolase activity"/>
    <property type="evidence" value="ECO:0007669"/>
    <property type="project" value="UniProtKB-KW"/>
</dbReference>
<organism evidence="4 7">
    <name type="scientific">Araneus ventricosus</name>
    <name type="common">Orbweaver spider</name>
    <name type="synonym">Epeira ventricosa</name>
    <dbReference type="NCBI Taxonomy" id="182803"/>
    <lineage>
        <taxon>Eukaryota</taxon>
        <taxon>Metazoa</taxon>
        <taxon>Ecdysozoa</taxon>
        <taxon>Arthropoda</taxon>
        <taxon>Chelicerata</taxon>
        <taxon>Arachnida</taxon>
        <taxon>Araneae</taxon>
        <taxon>Araneomorphae</taxon>
        <taxon>Entelegynae</taxon>
        <taxon>Araneoidea</taxon>
        <taxon>Araneidae</taxon>
        <taxon>Araneus</taxon>
    </lineage>
</organism>
<keyword evidence="1" id="KW-0227">DNA damage</keyword>
<dbReference type="InterPro" id="IPR027417">
    <property type="entry name" value="P-loop_NTPase"/>
</dbReference>
<reference evidence="4 7" key="1">
    <citation type="journal article" date="2019" name="Sci. Rep.">
        <title>Orb-weaving spider Araneus ventricosus genome elucidates the spidroin gene catalogue.</title>
        <authorList>
            <person name="Kono N."/>
            <person name="Nakamura H."/>
            <person name="Ohtoshi R."/>
            <person name="Moran D.A.P."/>
            <person name="Shinohara A."/>
            <person name="Yoshida Y."/>
            <person name="Fujiwara M."/>
            <person name="Mori M."/>
            <person name="Tomita M."/>
            <person name="Arakawa K."/>
        </authorList>
    </citation>
    <scope>NUCLEOTIDE SEQUENCE [LARGE SCALE GENOMIC DNA]</scope>
</reference>
<comment type="similarity">
    <text evidence="1">Belongs to the helicase family.</text>
</comment>
<keyword evidence="1" id="KW-0067">ATP-binding</keyword>
<evidence type="ECO:0000313" key="4">
    <source>
        <dbReference type="EMBL" id="GBN53119.1"/>
    </source>
</evidence>
<comment type="catalytic activity">
    <reaction evidence="1">
        <text>ATP + H2O = ADP + phosphate + H(+)</text>
        <dbReference type="Rhea" id="RHEA:13065"/>
        <dbReference type="ChEBI" id="CHEBI:15377"/>
        <dbReference type="ChEBI" id="CHEBI:15378"/>
        <dbReference type="ChEBI" id="CHEBI:30616"/>
        <dbReference type="ChEBI" id="CHEBI:43474"/>
        <dbReference type="ChEBI" id="CHEBI:456216"/>
        <dbReference type="EC" id="5.6.2.3"/>
    </reaction>
</comment>
<dbReference type="Pfam" id="PF05970">
    <property type="entry name" value="PIF1"/>
    <property type="match status" value="1"/>
</dbReference>
<dbReference type="GO" id="GO:0006281">
    <property type="term" value="P:DNA repair"/>
    <property type="evidence" value="ECO:0007669"/>
    <property type="project" value="UniProtKB-KW"/>
</dbReference>
<evidence type="ECO:0000259" key="2">
    <source>
        <dbReference type="Pfam" id="PF05970"/>
    </source>
</evidence>
<gene>
    <name evidence="3" type="ORF">AVEN_17353_1</name>
    <name evidence="6" type="ORF">AVEN_215643_1</name>
    <name evidence="4" type="ORF">AVEN_55229_1</name>
    <name evidence="5" type="ORF">AVEN_78666_1</name>
</gene>
<protein>
    <recommendedName>
        <fullName evidence="1">ATP-dependent DNA helicase</fullName>
        <ecNumber evidence="1">5.6.2.3</ecNumber>
    </recommendedName>
</protein>
<dbReference type="GO" id="GO:0043139">
    <property type="term" value="F:5'-3' DNA helicase activity"/>
    <property type="evidence" value="ECO:0007669"/>
    <property type="project" value="UniProtKB-EC"/>
</dbReference>
<feature type="domain" description="DNA helicase Pif1-like DEAD-box helicase" evidence="2">
    <location>
        <begin position="1"/>
        <end position="97"/>
    </location>
</feature>
<dbReference type="OrthoDB" id="272985at2759"/>
<dbReference type="PANTHER" id="PTHR10492">
    <property type="match status" value="1"/>
</dbReference>
<evidence type="ECO:0000313" key="7">
    <source>
        <dbReference type="Proteomes" id="UP000499080"/>
    </source>
</evidence>
<keyword evidence="1" id="KW-0547">Nucleotide-binding</keyword>
<keyword evidence="1" id="KW-0378">Hydrolase</keyword>
<keyword evidence="1" id="KW-0347">Helicase</keyword>
<keyword evidence="7" id="KW-1185">Reference proteome</keyword>
<accession>A0A4Y2PPP9</accession>
<dbReference type="EMBL" id="BGPR01216437">
    <property type="protein sequence ID" value="GBN53141.1"/>
    <property type="molecule type" value="Genomic_DNA"/>
</dbReference>
<dbReference type="EMBL" id="BGPR01216413">
    <property type="protein sequence ID" value="GBN53095.1"/>
    <property type="molecule type" value="Genomic_DNA"/>
</dbReference>
<dbReference type="InterPro" id="IPR010285">
    <property type="entry name" value="DNA_helicase_pif1-like_DEAD"/>
</dbReference>
<sequence length="170" mass="18776">MSHKRAVEALNRTMKDINNNQSIMGGMVVLMAGDFRQILPVITRGTPADEINACLKASPLWEHVKKFNLTTNMRGFNGTESGQYAATLLKIVEGRFKTDPNGMITLNGGFSKIAHSTEHCASKVHPELQANMGNREWLCEGAILAPTNEIVPQINEKNMSQMEGSITEYL</sequence>
<dbReference type="EC" id="5.6.2.3" evidence="1"/>
<dbReference type="EMBL" id="BGPR01216426">
    <property type="protein sequence ID" value="GBN53119.1"/>
    <property type="molecule type" value="Genomic_DNA"/>
</dbReference>
<dbReference type="AlphaFoldDB" id="A0A4Y2PPP9"/>
<evidence type="ECO:0000313" key="5">
    <source>
        <dbReference type="EMBL" id="GBN53141.1"/>
    </source>
</evidence>
<dbReference type="GO" id="GO:0005524">
    <property type="term" value="F:ATP binding"/>
    <property type="evidence" value="ECO:0007669"/>
    <property type="project" value="UniProtKB-KW"/>
</dbReference>
<comment type="caution">
    <text evidence="4">The sequence shown here is derived from an EMBL/GenBank/DDBJ whole genome shotgun (WGS) entry which is preliminary data.</text>
</comment>
<comment type="cofactor">
    <cofactor evidence="1">
        <name>Mg(2+)</name>
        <dbReference type="ChEBI" id="CHEBI:18420"/>
    </cofactor>
</comment>
<dbReference type="GO" id="GO:0000723">
    <property type="term" value="P:telomere maintenance"/>
    <property type="evidence" value="ECO:0007669"/>
    <property type="project" value="InterPro"/>
</dbReference>
<dbReference type="Proteomes" id="UP000499080">
    <property type="component" value="Unassembled WGS sequence"/>
</dbReference>
<dbReference type="GO" id="GO:0006310">
    <property type="term" value="P:DNA recombination"/>
    <property type="evidence" value="ECO:0007669"/>
    <property type="project" value="UniProtKB-KW"/>
</dbReference>
<keyword evidence="1" id="KW-0233">DNA recombination</keyword>
<evidence type="ECO:0000256" key="1">
    <source>
        <dbReference type="RuleBase" id="RU363044"/>
    </source>
</evidence>
<dbReference type="EMBL" id="BGPR01216467">
    <property type="protein sequence ID" value="GBN53198.1"/>
    <property type="molecule type" value="Genomic_DNA"/>
</dbReference>
<proteinExistence type="inferred from homology"/>
<keyword evidence="1" id="KW-0234">DNA repair</keyword>
<name>A0A4Y2PPP9_ARAVE</name>